<feature type="binding site" evidence="11">
    <location>
        <begin position="115"/>
        <end position="117"/>
    </location>
    <ligand>
        <name>thiamine diphosphate</name>
        <dbReference type="ChEBI" id="CHEBI:58937"/>
    </ligand>
</feature>
<dbReference type="PANTHER" id="PTHR43322:SF5">
    <property type="entry name" value="1-DEOXY-D-XYLULOSE-5-PHOSPHATE SYNTHASE, CHLOROPLASTIC"/>
    <property type="match status" value="1"/>
</dbReference>
<feature type="binding site" evidence="11">
    <location>
        <position position="177"/>
    </location>
    <ligand>
        <name>thiamine diphosphate</name>
        <dbReference type="ChEBI" id="CHEBI:58937"/>
    </ligand>
</feature>
<evidence type="ECO:0000256" key="7">
    <source>
        <dbReference type="ARBA" id="ARBA00022977"/>
    </source>
</evidence>
<evidence type="ECO:0000256" key="1">
    <source>
        <dbReference type="ARBA" id="ARBA00004980"/>
    </source>
</evidence>
<dbReference type="GO" id="GO:0030976">
    <property type="term" value="F:thiamine pyrophosphate binding"/>
    <property type="evidence" value="ECO:0007669"/>
    <property type="project" value="UniProtKB-UniRule"/>
</dbReference>
<evidence type="ECO:0000256" key="10">
    <source>
        <dbReference type="ARBA" id="ARBA00055605"/>
    </source>
</evidence>
<feature type="binding site" evidence="11">
    <location>
        <begin position="149"/>
        <end position="150"/>
    </location>
    <ligand>
        <name>thiamine diphosphate</name>
        <dbReference type="ChEBI" id="CHEBI:58937"/>
    </ligand>
</feature>
<feature type="binding site" evidence="11">
    <location>
        <position position="289"/>
    </location>
    <ligand>
        <name>thiamine diphosphate</name>
        <dbReference type="ChEBI" id="CHEBI:58937"/>
    </ligand>
</feature>
<evidence type="ECO:0000256" key="9">
    <source>
        <dbReference type="ARBA" id="ARBA00023229"/>
    </source>
</evidence>
<dbReference type="GO" id="GO:0019288">
    <property type="term" value="P:isopentenyl diphosphate biosynthetic process, methylerythritol 4-phosphate pathway"/>
    <property type="evidence" value="ECO:0007669"/>
    <property type="project" value="TreeGrafter"/>
</dbReference>
<keyword evidence="4 11" id="KW-0808">Transferase</keyword>
<dbReference type="FunFam" id="3.40.50.920:FF:000002">
    <property type="entry name" value="1-deoxy-D-xylulose-5-phosphate synthase"/>
    <property type="match status" value="1"/>
</dbReference>
<dbReference type="Pfam" id="PF02779">
    <property type="entry name" value="Transket_pyr"/>
    <property type="match status" value="1"/>
</dbReference>
<comment type="subunit">
    <text evidence="3 11">Homodimer.</text>
</comment>
<dbReference type="InterPro" id="IPR005477">
    <property type="entry name" value="Dxylulose-5-P_synthase"/>
</dbReference>
<feature type="binding site" evidence="11">
    <location>
        <position position="384"/>
    </location>
    <ligand>
        <name>thiamine diphosphate</name>
        <dbReference type="ChEBI" id="CHEBI:58937"/>
    </ligand>
</feature>
<dbReference type="Gene3D" id="3.40.50.970">
    <property type="match status" value="2"/>
</dbReference>
<dbReference type="CDD" id="cd02007">
    <property type="entry name" value="TPP_DXS"/>
    <property type="match status" value="1"/>
</dbReference>
<protein>
    <recommendedName>
        <fullName evidence="11">1-deoxy-D-xylulose-5-phosphate synthase</fullName>
        <ecNumber evidence="11">2.2.1.7</ecNumber>
    </recommendedName>
    <alternativeName>
        <fullName evidence="11">1-deoxyxylulose-5-phosphate synthase</fullName>
        <shortName evidence="11">DXP synthase</shortName>
        <shortName evidence="11">DXPS</shortName>
    </alternativeName>
</protein>
<dbReference type="InterPro" id="IPR049557">
    <property type="entry name" value="Transketolase_CS"/>
</dbReference>
<comment type="cofactor">
    <cofactor evidence="11">
        <name>Mg(2+)</name>
        <dbReference type="ChEBI" id="CHEBI:18420"/>
    </cofactor>
    <text evidence="11">Binds 1 Mg(2+) ion per subunit.</text>
</comment>
<dbReference type="EMBL" id="CADCVO010000327">
    <property type="protein sequence ID" value="CAA9497314.1"/>
    <property type="molecule type" value="Genomic_DNA"/>
</dbReference>
<dbReference type="SUPFAM" id="SSF52922">
    <property type="entry name" value="TK C-terminal domain-like"/>
    <property type="match status" value="1"/>
</dbReference>
<dbReference type="GO" id="GO:0016114">
    <property type="term" value="P:terpenoid biosynthetic process"/>
    <property type="evidence" value="ECO:0007669"/>
    <property type="project" value="UniProtKB-UniRule"/>
</dbReference>
<gene>
    <name evidence="11" type="primary">dxs</name>
    <name evidence="13" type="ORF">AVDCRST_MAG13-2054</name>
</gene>
<evidence type="ECO:0000256" key="4">
    <source>
        <dbReference type="ARBA" id="ARBA00022679"/>
    </source>
</evidence>
<dbReference type="PROSITE" id="PS00801">
    <property type="entry name" value="TRANSKETOLASE_1"/>
    <property type="match status" value="1"/>
</dbReference>
<feature type="binding site" evidence="11">
    <location>
        <position position="177"/>
    </location>
    <ligand>
        <name>Mg(2+)</name>
        <dbReference type="ChEBI" id="CHEBI:18420"/>
    </ligand>
</feature>
<dbReference type="InterPro" id="IPR009014">
    <property type="entry name" value="Transketo_C/PFOR_II"/>
</dbReference>
<evidence type="ECO:0000259" key="12">
    <source>
        <dbReference type="SMART" id="SM00861"/>
    </source>
</evidence>
<dbReference type="AlphaFoldDB" id="A0A6J4SF55"/>
<dbReference type="Gene3D" id="3.40.50.920">
    <property type="match status" value="1"/>
</dbReference>
<evidence type="ECO:0000313" key="13">
    <source>
        <dbReference type="EMBL" id="CAA9497314.1"/>
    </source>
</evidence>
<keyword evidence="5 11" id="KW-0479">Metal-binding</keyword>
<dbReference type="InterPro" id="IPR033248">
    <property type="entry name" value="Transketolase_C"/>
</dbReference>
<dbReference type="PROSITE" id="PS00802">
    <property type="entry name" value="TRANSKETOLASE_2"/>
    <property type="match status" value="1"/>
</dbReference>
<evidence type="ECO:0000256" key="11">
    <source>
        <dbReference type="HAMAP-Rule" id="MF_00315"/>
    </source>
</evidence>
<comment type="similarity">
    <text evidence="2 11">Belongs to the transketolase family. DXPS subfamily.</text>
</comment>
<reference evidence="13" key="1">
    <citation type="submission" date="2020-02" db="EMBL/GenBank/DDBJ databases">
        <authorList>
            <person name="Meier V. D."/>
        </authorList>
    </citation>
    <scope>NUCLEOTIDE SEQUENCE</scope>
    <source>
        <strain evidence="13">AVDCRST_MAG13</strain>
    </source>
</reference>
<dbReference type="GO" id="GO:0005829">
    <property type="term" value="C:cytosol"/>
    <property type="evidence" value="ECO:0007669"/>
    <property type="project" value="TreeGrafter"/>
</dbReference>
<evidence type="ECO:0000256" key="5">
    <source>
        <dbReference type="ARBA" id="ARBA00022723"/>
    </source>
</evidence>
<sequence length="654" mass="69438">MSRLLPRIDRPQDLHGLSEDELQRVAQEVREHIIETVGEIGGHFGANLGTAELAVALHSLLDSPRDKILWDVGHQAYPHKVLTGRRDQLPTIRQYEGLAPFCAIHESEHDIMGAGHASTSIGYAVGLKEGMRLTGNVDQGRVVAVIGDGAMTGGVAFEAISQAGGAQTPIVVVLNDNGMSIAPNVGALSRYFQRVRLHPKLWHAREEVEHKLTELPGGVGAAIERLGPQLKESLKALWAPGLWWEELGWAYVGVVDGHDVRALRSALDGAFRAGRPVVVHIATVKGKGFGPAEDGGLEGMEQWHAAKPKSIANGAPVVKVAKAPDPAAVPPPPQYTKVFGEAMVEEVRRDRRVVGITAAMNSGTGLNILQKAEPDHYFDVGIAEQQAILFASGLALEGLKPVAAIYSTFLQRAYDQIVHDVALQRLNVVFAMDRAGLVGDDGPTHHGVFDIAYMRALPNMVCMAPRDEGDLRRMLRTALLHDDGPVALRYPRGEGAGVLVPASDDVTPIEIGTGELLREGDGRVALLGYGTGTGRALEAADLLAEGGIGVTVADARFAKPIDLDLTSRLAAEHDLLVTVEEGNLPGGFGSGVWEALSDAGLAVPRIMRIGLPDRYVTHGKPALLHREVGFTGSAIAKRVAAAVGADLGAVLAGA</sequence>
<name>A0A6J4SF55_9ACTN</name>
<comment type="cofactor">
    <cofactor evidence="11">
        <name>thiamine diphosphate</name>
        <dbReference type="ChEBI" id="CHEBI:58937"/>
    </cofactor>
    <text evidence="11">Binds 1 thiamine pyrophosphate per subunit.</text>
</comment>
<comment type="function">
    <text evidence="10 11">Catalyzes the acyloin condensation reaction between C atoms 2 and 3 of pyruvate and glyceraldehyde 3-phosphate to yield 1-deoxy-D-xylulose-5-phosphate (DXP).</text>
</comment>
<keyword evidence="9 11" id="KW-0414">Isoprene biosynthesis</keyword>
<keyword evidence="8 11" id="KW-0786">Thiamine pyrophosphate</keyword>
<dbReference type="UniPathway" id="UPA00064">
    <property type="reaction ID" value="UER00091"/>
</dbReference>
<evidence type="ECO:0000256" key="8">
    <source>
        <dbReference type="ARBA" id="ARBA00023052"/>
    </source>
</evidence>
<dbReference type="SMART" id="SM00861">
    <property type="entry name" value="Transket_pyr"/>
    <property type="match status" value="1"/>
</dbReference>
<dbReference type="CDD" id="cd07033">
    <property type="entry name" value="TPP_PYR_DXS_TK_like"/>
    <property type="match status" value="1"/>
</dbReference>
<feature type="binding site" evidence="11">
    <location>
        <position position="148"/>
    </location>
    <ligand>
        <name>Mg(2+)</name>
        <dbReference type="ChEBI" id="CHEBI:18420"/>
    </ligand>
</feature>
<dbReference type="InterPro" id="IPR005475">
    <property type="entry name" value="Transketolase-like_Pyr-bd"/>
</dbReference>
<accession>A0A6J4SF55</accession>
<evidence type="ECO:0000256" key="6">
    <source>
        <dbReference type="ARBA" id="ARBA00022842"/>
    </source>
</evidence>
<feature type="domain" description="Transketolase-like pyrimidine-binding" evidence="12">
    <location>
        <begin position="333"/>
        <end position="498"/>
    </location>
</feature>
<dbReference type="NCBIfam" id="NF003933">
    <property type="entry name" value="PRK05444.2-2"/>
    <property type="match status" value="1"/>
</dbReference>
<organism evidence="13">
    <name type="scientific">uncultured Solirubrobacteraceae bacterium</name>
    <dbReference type="NCBI Taxonomy" id="1162706"/>
    <lineage>
        <taxon>Bacteria</taxon>
        <taxon>Bacillati</taxon>
        <taxon>Actinomycetota</taxon>
        <taxon>Thermoleophilia</taxon>
        <taxon>Solirubrobacterales</taxon>
        <taxon>Solirubrobacteraceae</taxon>
        <taxon>environmental samples</taxon>
    </lineage>
</organism>
<dbReference type="PANTHER" id="PTHR43322">
    <property type="entry name" value="1-D-DEOXYXYLULOSE 5-PHOSPHATE SYNTHASE-RELATED"/>
    <property type="match status" value="1"/>
</dbReference>
<dbReference type="Pfam" id="PF13292">
    <property type="entry name" value="DXP_synthase_N"/>
    <property type="match status" value="1"/>
</dbReference>
<comment type="catalytic activity">
    <reaction evidence="11">
        <text>D-glyceraldehyde 3-phosphate + pyruvate + H(+) = 1-deoxy-D-xylulose 5-phosphate + CO2</text>
        <dbReference type="Rhea" id="RHEA:12605"/>
        <dbReference type="ChEBI" id="CHEBI:15361"/>
        <dbReference type="ChEBI" id="CHEBI:15378"/>
        <dbReference type="ChEBI" id="CHEBI:16526"/>
        <dbReference type="ChEBI" id="CHEBI:57792"/>
        <dbReference type="ChEBI" id="CHEBI:59776"/>
        <dbReference type="EC" id="2.2.1.7"/>
    </reaction>
</comment>
<dbReference type="GO" id="GO:0009228">
    <property type="term" value="P:thiamine biosynthetic process"/>
    <property type="evidence" value="ECO:0007669"/>
    <property type="project" value="UniProtKB-UniRule"/>
</dbReference>
<evidence type="ECO:0000256" key="2">
    <source>
        <dbReference type="ARBA" id="ARBA00011081"/>
    </source>
</evidence>
<dbReference type="HAMAP" id="MF_00315">
    <property type="entry name" value="DXP_synth"/>
    <property type="match status" value="1"/>
</dbReference>
<dbReference type="NCBIfam" id="TIGR00204">
    <property type="entry name" value="dxs"/>
    <property type="match status" value="1"/>
</dbReference>
<feature type="binding site" evidence="11">
    <location>
        <position position="74"/>
    </location>
    <ligand>
        <name>thiamine diphosphate</name>
        <dbReference type="ChEBI" id="CHEBI:58937"/>
    </ligand>
</feature>
<comment type="pathway">
    <text evidence="1 11">Metabolic intermediate biosynthesis; 1-deoxy-D-xylulose 5-phosphate biosynthesis; 1-deoxy-D-xylulose 5-phosphate from D-glyceraldehyde 3-phosphate and pyruvate: step 1/1.</text>
</comment>
<keyword evidence="7 11" id="KW-0784">Thiamine biosynthesis</keyword>
<dbReference type="FunFam" id="3.40.50.970:FF:000005">
    <property type="entry name" value="1-deoxy-D-xylulose-5-phosphate synthase"/>
    <property type="match status" value="1"/>
</dbReference>
<dbReference type="EC" id="2.2.1.7" evidence="11"/>
<evidence type="ECO:0000256" key="3">
    <source>
        <dbReference type="ARBA" id="ARBA00011738"/>
    </source>
</evidence>
<dbReference type="InterPro" id="IPR020826">
    <property type="entry name" value="Transketolase_BS"/>
</dbReference>
<dbReference type="GO" id="GO:0000287">
    <property type="term" value="F:magnesium ion binding"/>
    <property type="evidence" value="ECO:0007669"/>
    <property type="project" value="UniProtKB-UniRule"/>
</dbReference>
<dbReference type="SUPFAM" id="SSF52518">
    <property type="entry name" value="Thiamin diphosphate-binding fold (THDP-binding)"/>
    <property type="match status" value="2"/>
</dbReference>
<dbReference type="InterPro" id="IPR029061">
    <property type="entry name" value="THDP-binding"/>
</dbReference>
<proteinExistence type="inferred from homology"/>
<keyword evidence="6 11" id="KW-0460">Magnesium</keyword>
<dbReference type="GO" id="GO:0008661">
    <property type="term" value="F:1-deoxy-D-xylulose-5-phosphate synthase activity"/>
    <property type="evidence" value="ECO:0007669"/>
    <property type="project" value="UniProtKB-UniRule"/>
</dbReference>
<dbReference type="Pfam" id="PF02780">
    <property type="entry name" value="Transketolase_C"/>
    <property type="match status" value="1"/>
</dbReference>